<dbReference type="EMBL" id="JBHDLN010000009">
    <property type="protein sequence ID" value="MFB0844203.1"/>
    <property type="molecule type" value="Genomic_DNA"/>
</dbReference>
<evidence type="ECO:0000313" key="2">
    <source>
        <dbReference type="Proteomes" id="UP001575622"/>
    </source>
</evidence>
<dbReference type="Pfam" id="PF14398">
    <property type="entry name" value="ATPgrasp_YheCD"/>
    <property type="match status" value="1"/>
</dbReference>
<dbReference type="Proteomes" id="UP001575622">
    <property type="component" value="Unassembled WGS sequence"/>
</dbReference>
<dbReference type="RefSeq" id="WP_373953880.1">
    <property type="nucleotide sequence ID" value="NZ_JBHDLN010000009.1"/>
</dbReference>
<evidence type="ECO:0000313" key="1">
    <source>
        <dbReference type="EMBL" id="MFB0844203.1"/>
    </source>
</evidence>
<proteinExistence type="predicted"/>
<keyword evidence="2" id="KW-1185">Reference proteome</keyword>
<reference evidence="1 2" key="1">
    <citation type="submission" date="2024-09" db="EMBL/GenBank/DDBJ databases">
        <authorList>
            <person name="Makale K.P.P."/>
            <person name="Makhzoum A."/>
            <person name="Rantong G."/>
            <person name="Rahube T.O."/>
        </authorList>
    </citation>
    <scope>NUCLEOTIDE SEQUENCE [LARGE SCALE GENOMIC DNA]</scope>
    <source>
        <strain evidence="1 2">KM_D13</strain>
    </source>
</reference>
<accession>A0ABV4V299</accession>
<dbReference type="Gene3D" id="3.30.470.20">
    <property type="entry name" value="ATP-grasp fold, B domain"/>
    <property type="match status" value="1"/>
</dbReference>
<organism evidence="1 2">
    <name type="scientific">Paenibacillus oleatilyticus</name>
    <dbReference type="NCBI Taxonomy" id="2594886"/>
    <lineage>
        <taxon>Bacteria</taxon>
        <taxon>Bacillati</taxon>
        <taxon>Bacillota</taxon>
        <taxon>Bacilli</taxon>
        <taxon>Bacillales</taxon>
        <taxon>Paenibacillaceae</taxon>
        <taxon>Paenibacillus</taxon>
    </lineage>
</organism>
<comment type="caution">
    <text evidence="1">The sequence shown here is derived from an EMBL/GenBank/DDBJ whole genome shotgun (WGS) entry which is preliminary data.</text>
</comment>
<protein>
    <submittedName>
        <fullName evidence="1">YheC/YheD family protein</fullName>
    </submittedName>
</protein>
<sequence length="248" mass="29381">MSATKDKWLKYWFLKKYKRLAPYVPKTKMMSKSALWKLVSNYRHVILKPVRGSRGRGIIQVSSLGGNTYALHFENVQIKIHGKEHTYKYIQRKIRNTRYMIQRRITRPTIGGCPFDMRVIIQRKEYSSKWKVTAKIAKVAGRGYIVSNNERSKGRLLPVKKAIQKSTIKHLSSQRLQWKMDRVSLRAARRLSVLFPRHRIYGLDVGFDLKGHPWIIEANLYPSMSHFLKVKDRTMYWRIRAYKKSVRT</sequence>
<dbReference type="InterPro" id="IPR026838">
    <property type="entry name" value="YheC/D"/>
</dbReference>
<dbReference type="SUPFAM" id="SSF56059">
    <property type="entry name" value="Glutathione synthetase ATP-binding domain-like"/>
    <property type="match status" value="1"/>
</dbReference>
<name>A0ABV4V299_9BACL</name>
<gene>
    <name evidence="1" type="ORF">ACEU3E_18630</name>
</gene>